<evidence type="ECO:0000256" key="5">
    <source>
        <dbReference type="ARBA" id="ARBA00022801"/>
    </source>
</evidence>
<feature type="domain" description="Peptidase M24" evidence="8">
    <location>
        <begin position="12"/>
        <end position="249"/>
    </location>
</feature>
<feature type="binding site" evidence="6">
    <location>
        <position position="242"/>
    </location>
    <ligand>
        <name>a divalent metal cation</name>
        <dbReference type="ChEBI" id="CHEBI:60240"/>
        <label>1</label>
    </ligand>
</feature>
<dbReference type="EMBL" id="JBHSQW010000011">
    <property type="protein sequence ID" value="MFC5993667.1"/>
    <property type="molecule type" value="Genomic_DNA"/>
</dbReference>
<gene>
    <name evidence="6 9" type="primary">map</name>
    <name evidence="9" type="ORF">ACFQE5_05500</name>
</gene>
<evidence type="ECO:0000256" key="7">
    <source>
        <dbReference type="RuleBase" id="RU003653"/>
    </source>
</evidence>
<dbReference type="PANTHER" id="PTHR43330">
    <property type="entry name" value="METHIONINE AMINOPEPTIDASE"/>
    <property type="match status" value="1"/>
</dbReference>
<comment type="caution">
    <text evidence="9">The sequence shown here is derived from an EMBL/GenBank/DDBJ whole genome shotgun (WGS) entry which is preliminary data.</text>
</comment>
<evidence type="ECO:0000313" key="9">
    <source>
        <dbReference type="EMBL" id="MFC5993667.1"/>
    </source>
</evidence>
<feature type="binding site" evidence="6">
    <location>
        <position position="111"/>
    </location>
    <ligand>
        <name>a divalent metal cation</name>
        <dbReference type="ChEBI" id="CHEBI:60240"/>
        <label>2</label>
        <note>catalytic</note>
    </ligand>
</feature>
<dbReference type="InterPro" id="IPR036005">
    <property type="entry name" value="Creatinase/aminopeptidase-like"/>
</dbReference>
<dbReference type="InterPro" id="IPR002467">
    <property type="entry name" value="Pept_M24A_MAP1"/>
</dbReference>
<dbReference type="PANTHER" id="PTHR43330:SF27">
    <property type="entry name" value="METHIONINE AMINOPEPTIDASE"/>
    <property type="match status" value="1"/>
</dbReference>
<proteinExistence type="inferred from homology"/>
<comment type="subunit">
    <text evidence="6">Monomer.</text>
</comment>
<accession>A0ABW1IZE1</accession>
<organism evidence="9 10">
    <name type="scientific">Pseudonocardia hispaniensis</name>
    <dbReference type="NCBI Taxonomy" id="904933"/>
    <lineage>
        <taxon>Bacteria</taxon>
        <taxon>Bacillati</taxon>
        <taxon>Actinomycetota</taxon>
        <taxon>Actinomycetes</taxon>
        <taxon>Pseudonocardiales</taxon>
        <taxon>Pseudonocardiaceae</taxon>
        <taxon>Pseudonocardia</taxon>
    </lineage>
</organism>
<dbReference type="InterPro" id="IPR001714">
    <property type="entry name" value="Pept_M24_MAP"/>
</dbReference>
<name>A0ABW1IZE1_9PSEU</name>
<comment type="function">
    <text evidence="1 6">Removes the N-terminal methionine from nascent proteins. The N-terminal methionine is often cleaved when the second residue in the primary sequence is small and uncharged (Met-Ala-, Cys, Gly, Pro, Ser, Thr, or Val). Requires deformylation of the N(alpha)-formylated initiator methionine before it can be hydrolyzed.</text>
</comment>
<evidence type="ECO:0000256" key="3">
    <source>
        <dbReference type="ARBA" id="ARBA00022670"/>
    </source>
</evidence>
<keyword evidence="5 6" id="KW-0378">Hydrolase</keyword>
<feature type="binding site" evidence="6">
    <location>
        <position position="242"/>
    </location>
    <ligand>
        <name>a divalent metal cation</name>
        <dbReference type="ChEBI" id="CHEBI:60240"/>
        <label>2</label>
        <note>catalytic</note>
    </ligand>
</feature>
<evidence type="ECO:0000256" key="2">
    <source>
        <dbReference type="ARBA" id="ARBA00022438"/>
    </source>
</evidence>
<comment type="similarity">
    <text evidence="6">Belongs to the peptidase M24A family. Methionine aminopeptidase type 1 subfamily.</text>
</comment>
<dbReference type="HAMAP" id="MF_01974">
    <property type="entry name" value="MetAP_1"/>
    <property type="match status" value="1"/>
</dbReference>
<dbReference type="Gene3D" id="3.90.230.10">
    <property type="entry name" value="Creatinase/methionine aminopeptidase superfamily"/>
    <property type="match status" value="1"/>
</dbReference>
<evidence type="ECO:0000256" key="4">
    <source>
        <dbReference type="ARBA" id="ARBA00022723"/>
    </source>
</evidence>
<evidence type="ECO:0000256" key="1">
    <source>
        <dbReference type="ARBA" id="ARBA00002521"/>
    </source>
</evidence>
<dbReference type="SUPFAM" id="SSF55920">
    <property type="entry name" value="Creatinase/aminopeptidase"/>
    <property type="match status" value="1"/>
</dbReference>
<protein>
    <recommendedName>
        <fullName evidence="6 7">Methionine aminopeptidase</fullName>
        <shortName evidence="6">MAP</shortName>
        <shortName evidence="6">MetAP</shortName>
        <ecNumber evidence="6 7">3.4.11.18</ecNumber>
    </recommendedName>
    <alternativeName>
        <fullName evidence="6">Peptidase M</fullName>
    </alternativeName>
</protein>
<dbReference type="GO" id="GO:0004239">
    <property type="term" value="F:initiator methionyl aminopeptidase activity"/>
    <property type="evidence" value="ECO:0007669"/>
    <property type="project" value="UniProtKB-EC"/>
</dbReference>
<dbReference type="Proteomes" id="UP001596302">
    <property type="component" value="Unassembled WGS sequence"/>
</dbReference>
<dbReference type="Pfam" id="PF00557">
    <property type="entry name" value="Peptidase_M24"/>
    <property type="match status" value="1"/>
</dbReference>
<feature type="binding site" evidence="6">
    <location>
        <position position="100"/>
    </location>
    <ligand>
        <name>a divalent metal cation</name>
        <dbReference type="ChEBI" id="CHEBI:60240"/>
        <label>1</label>
    </ligand>
</feature>
<dbReference type="PRINTS" id="PR00599">
    <property type="entry name" value="MAPEPTIDASE"/>
</dbReference>
<feature type="binding site" evidence="6">
    <location>
        <position position="184"/>
    </location>
    <ligand>
        <name>substrate</name>
    </ligand>
</feature>
<reference evidence="10" key="1">
    <citation type="journal article" date="2019" name="Int. J. Syst. Evol. Microbiol.">
        <title>The Global Catalogue of Microorganisms (GCM) 10K type strain sequencing project: providing services to taxonomists for standard genome sequencing and annotation.</title>
        <authorList>
            <consortium name="The Broad Institute Genomics Platform"/>
            <consortium name="The Broad Institute Genome Sequencing Center for Infectious Disease"/>
            <person name="Wu L."/>
            <person name="Ma J."/>
        </authorList>
    </citation>
    <scope>NUCLEOTIDE SEQUENCE [LARGE SCALE GENOMIC DNA]</scope>
    <source>
        <strain evidence="10">CCM 8391</strain>
    </source>
</reference>
<evidence type="ECO:0000256" key="6">
    <source>
        <dbReference type="HAMAP-Rule" id="MF_01974"/>
    </source>
</evidence>
<feature type="binding site" evidence="6">
    <location>
        <position position="177"/>
    </location>
    <ligand>
        <name>a divalent metal cation</name>
        <dbReference type="ChEBI" id="CHEBI:60240"/>
        <label>2</label>
        <note>catalytic</note>
    </ligand>
</feature>
<sequence length="258" mass="26896">MIELKTSGEMDAIAAAGVVVARTLAALRGHARPDRRLSELDELAAGLVRDAGAKPTFLGYHPRFAPTPYPAVICASRNDVVVHGIPGRERLRAGDLLSIDLAVHVDGWCADSAISFVVGGDDHAAADDLALIDATERALQAGIDAACPGKRLGDIGAAVAAIARGAGFGMVADHGGHGVGRSMHEAPHVPNEGRPGYGLRLRPGLVFAIEPMLTASGLDEYRYDPDGWTLRTADGSRAAHVEHTIGITEDGPRILTAS</sequence>
<dbReference type="EC" id="3.4.11.18" evidence="6 7"/>
<feature type="binding site" evidence="6">
    <location>
        <position position="83"/>
    </location>
    <ligand>
        <name>substrate</name>
    </ligand>
</feature>
<evidence type="ECO:0000259" key="8">
    <source>
        <dbReference type="Pfam" id="PF00557"/>
    </source>
</evidence>
<keyword evidence="10" id="KW-1185">Reference proteome</keyword>
<keyword evidence="3 6" id="KW-0645">Protease</keyword>
<dbReference type="NCBIfam" id="TIGR00500">
    <property type="entry name" value="met_pdase_I"/>
    <property type="match status" value="1"/>
</dbReference>
<comment type="cofactor">
    <cofactor evidence="6">
        <name>Co(2+)</name>
        <dbReference type="ChEBI" id="CHEBI:48828"/>
    </cofactor>
    <cofactor evidence="6">
        <name>Zn(2+)</name>
        <dbReference type="ChEBI" id="CHEBI:29105"/>
    </cofactor>
    <cofactor evidence="6">
        <name>Mn(2+)</name>
        <dbReference type="ChEBI" id="CHEBI:29035"/>
    </cofactor>
    <cofactor evidence="6">
        <name>Fe(2+)</name>
        <dbReference type="ChEBI" id="CHEBI:29033"/>
    </cofactor>
    <text evidence="6">Binds 2 divalent metal cations per subunit. Has a high-affinity and a low affinity metal-binding site. The true nature of the physiological cofactor is under debate. The enzyme is active with cobalt, zinc, manganese or divalent iron ions. Most likely, methionine aminopeptidases function as mononuclear Fe(2+)-metalloproteases under physiological conditions, and the catalytically relevant metal-binding site has been assigned to the histidine-containing high-affinity site.</text>
</comment>
<keyword evidence="4 6" id="KW-0479">Metal-binding</keyword>
<dbReference type="RefSeq" id="WP_379583495.1">
    <property type="nucleotide sequence ID" value="NZ_JBHSQW010000011.1"/>
</dbReference>
<comment type="catalytic activity">
    <reaction evidence="6 7">
        <text>Release of N-terminal amino acids, preferentially methionine, from peptides and arylamides.</text>
        <dbReference type="EC" id="3.4.11.18"/>
    </reaction>
</comment>
<feature type="binding site" evidence="6">
    <location>
        <position position="111"/>
    </location>
    <ligand>
        <name>a divalent metal cation</name>
        <dbReference type="ChEBI" id="CHEBI:60240"/>
        <label>1</label>
    </ligand>
</feature>
<keyword evidence="2 6" id="KW-0031">Aminopeptidase</keyword>
<evidence type="ECO:0000313" key="10">
    <source>
        <dbReference type="Proteomes" id="UP001596302"/>
    </source>
</evidence>
<dbReference type="InterPro" id="IPR000994">
    <property type="entry name" value="Pept_M24"/>
</dbReference>
<feature type="binding site" evidence="6">
    <location>
        <position position="210"/>
    </location>
    <ligand>
        <name>a divalent metal cation</name>
        <dbReference type="ChEBI" id="CHEBI:60240"/>
        <label>2</label>
        <note>catalytic</note>
    </ligand>
</feature>
<dbReference type="CDD" id="cd01086">
    <property type="entry name" value="MetAP1"/>
    <property type="match status" value="1"/>
</dbReference>